<evidence type="ECO:0000256" key="3">
    <source>
        <dbReference type="ARBA" id="ARBA00022741"/>
    </source>
</evidence>
<dbReference type="UniPathway" id="UPA01057">
    <property type="reaction ID" value="UER00166"/>
</dbReference>
<dbReference type="GO" id="GO:0005524">
    <property type="term" value="F:ATP binding"/>
    <property type="evidence" value="ECO:0007669"/>
    <property type="project" value="UniProtKB-KW"/>
</dbReference>
<feature type="region of interest" description="Disordered" evidence="6">
    <location>
        <begin position="1"/>
        <end position="20"/>
    </location>
</feature>
<organism evidence="9 10">
    <name type="scientific">Haloferax marinum</name>
    <dbReference type="NCBI Taxonomy" id="2666143"/>
    <lineage>
        <taxon>Archaea</taxon>
        <taxon>Methanobacteriati</taxon>
        <taxon>Methanobacteriota</taxon>
        <taxon>Stenosarchaea group</taxon>
        <taxon>Halobacteria</taxon>
        <taxon>Halobacteriales</taxon>
        <taxon>Haloferacaceae</taxon>
        <taxon>Haloferax</taxon>
    </lineage>
</organism>
<feature type="compositionally biased region" description="Acidic residues" evidence="6">
    <location>
        <begin position="673"/>
        <end position="718"/>
    </location>
</feature>
<comment type="function">
    <text evidence="5">Converts 2-succinylbenzoate (OSB) to 2-succinylbenzoyl-CoA (OSB-CoA).</text>
</comment>
<dbReference type="Gene3D" id="3.30.300.30">
    <property type="match status" value="1"/>
</dbReference>
<dbReference type="PANTHER" id="PTHR43767:SF1">
    <property type="entry name" value="NONRIBOSOMAL PEPTIDE SYNTHASE PES1 (EUROFUNG)-RELATED"/>
    <property type="match status" value="1"/>
</dbReference>
<evidence type="ECO:0000256" key="5">
    <source>
        <dbReference type="HAMAP-Rule" id="MF_00731"/>
    </source>
</evidence>
<dbReference type="PANTHER" id="PTHR43767">
    <property type="entry name" value="LONG-CHAIN-FATTY-ACID--COA LIGASE"/>
    <property type="match status" value="1"/>
</dbReference>
<evidence type="ECO:0000313" key="9">
    <source>
        <dbReference type="EMBL" id="MRW95394.1"/>
    </source>
</evidence>
<feature type="domain" description="AMP-binding enzyme C-terminal" evidence="8">
    <location>
        <begin position="439"/>
        <end position="511"/>
    </location>
</feature>
<feature type="region of interest" description="Disordered" evidence="6">
    <location>
        <begin position="524"/>
        <end position="718"/>
    </location>
</feature>
<dbReference type="NCBIfam" id="TIGR01923">
    <property type="entry name" value="menE"/>
    <property type="match status" value="1"/>
</dbReference>
<feature type="compositionally biased region" description="Acidic residues" evidence="6">
    <location>
        <begin position="641"/>
        <end position="666"/>
    </location>
</feature>
<evidence type="ECO:0000256" key="1">
    <source>
        <dbReference type="ARBA" id="ARBA00022428"/>
    </source>
</evidence>
<dbReference type="UniPathway" id="UPA00079"/>
<dbReference type="PROSITE" id="PS00455">
    <property type="entry name" value="AMP_BINDING"/>
    <property type="match status" value="1"/>
</dbReference>
<dbReference type="RefSeq" id="WP_151113804.1">
    <property type="nucleotide sequence ID" value="NZ_WKJQ01000001.1"/>
</dbReference>
<dbReference type="HAMAP" id="MF_00731">
    <property type="entry name" value="MenE"/>
    <property type="match status" value="1"/>
</dbReference>
<comment type="similarity">
    <text evidence="5">Belongs to the ATP-dependent AMP-binding enzyme family. MenE subfamily.</text>
</comment>
<comment type="pathway">
    <text evidence="5">Quinol/quinone metabolism; menaquinone biosynthesis.</text>
</comment>
<dbReference type="Pfam" id="PF00501">
    <property type="entry name" value="AMP-binding"/>
    <property type="match status" value="1"/>
</dbReference>
<name>A0A6A8G2L2_9EURY</name>
<dbReference type="GO" id="GO:0008756">
    <property type="term" value="F:o-succinylbenzoate-CoA ligase activity"/>
    <property type="evidence" value="ECO:0007669"/>
    <property type="project" value="UniProtKB-UniRule"/>
</dbReference>
<dbReference type="InterPro" id="IPR000873">
    <property type="entry name" value="AMP-dep_synth/lig_dom"/>
</dbReference>
<proteinExistence type="inferred from homology"/>
<feature type="compositionally biased region" description="Acidic residues" evidence="6">
    <location>
        <begin position="617"/>
        <end position="630"/>
    </location>
</feature>
<feature type="domain" description="AMP-dependent synthetase/ligase" evidence="7">
    <location>
        <begin position="36"/>
        <end position="386"/>
    </location>
</feature>
<dbReference type="InterPro" id="IPR050237">
    <property type="entry name" value="ATP-dep_AMP-bd_enzyme"/>
</dbReference>
<keyword evidence="3 5" id="KW-0547">Nucleotide-binding</keyword>
<comment type="catalytic activity">
    <reaction evidence="5">
        <text>2-succinylbenzoate + ATP + CoA = 2-succinylbenzoyl-CoA + AMP + diphosphate</text>
        <dbReference type="Rhea" id="RHEA:17009"/>
        <dbReference type="ChEBI" id="CHEBI:18325"/>
        <dbReference type="ChEBI" id="CHEBI:30616"/>
        <dbReference type="ChEBI" id="CHEBI:33019"/>
        <dbReference type="ChEBI" id="CHEBI:57287"/>
        <dbReference type="ChEBI" id="CHEBI:57364"/>
        <dbReference type="ChEBI" id="CHEBI:456215"/>
        <dbReference type="EC" id="6.2.1.26"/>
    </reaction>
</comment>
<dbReference type="InterPro" id="IPR010192">
    <property type="entry name" value="MenE"/>
</dbReference>
<evidence type="ECO:0000256" key="6">
    <source>
        <dbReference type="SAM" id="MobiDB-lite"/>
    </source>
</evidence>
<dbReference type="InterPro" id="IPR042099">
    <property type="entry name" value="ANL_N_sf"/>
</dbReference>
<evidence type="ECO:0000259" key="7">
    <source>
        <dbReference type="Pfam" id="PF00501"/>
    </source>
</evidence>
<gene>
    <name evidence="5 9" type="primary">menE</name>
    <name evidence="9" type="ORF">GJR99_02250</name>
</gene>
<dbReference type="Pfam" id="PF13193">
    <property type="entry name" value="AMP-binding_C"/>
    <property type="match status" value="1"/>
</dbReference>
<comment type="caution">
    <text evidence="9">The sequence shown here is derived from an EMBL/GenBank/DDBJ whole genome shotgun (WGS) entry which is preliminary data.</text>
</comment>
<dbReference type="Proteomes" id="UP000443423">
    <property type="component" value="Unassembled WGS sequence"/>
</dbReference>
<dbReference type="InterPro" id="IPR025110">
    <property type="entry name" value="AMP-bd_C"/>
</dbReference>
<evidence type="ECO:0000313" key="10">
    <source>
        <dbReference type="Proteomes" id="UP000443423"/>
    </source>
</evidence>
<dbReference type="EC" id="6.2.1.26" evidence="5"/>
<keyword evidence="2 5" id="KW-0436">Ligase</keyword>
<dbReference type="AlphaFoldDB" id="A0A6A8G2L2"/>
<evidence type="ECO:0000256" key="4">
    <source>
        <dbReference type="ARBA" id="ARBA00022840"/>
    </source>
</evidence>
<feature type="compositionally biased region" description="Acidic residues" evidence="6">
    <location>
        <begin position="551"/>
        <end position="578"/>
    </location>
</feature>
<keyword evidence="4 5" id="KW-0067">ATP-binding</keyword>
<dbReference type="EMBL" id="WKJQ01000001">
    <property type="protein sequence ID" value="MRW95394.1"/>
    <property type="molecule type" value="Genomic_DNA"/>
</dbReference>
<reference evidence="9 10" key="1">
    <citation type="submission" date="2019-11" db="EMBL/GenBank/DDBJ databases">
        <title>Whole genome sequence of Haloferax sp. MBLA0078.</title>
        <authorList>
            <person name="Seo M.-J."/>
            <person name="Cho E.-S."/>
        </authorList>
    </citation>
    <scope>NUCLEOTIDE SEQUENCE [LARGE SCALE GENOMIC DNA]</scope>
    <source>
        <strain evidence="9 10">MBLA0078</strain>
    </source>
</reference>
<comment type="pathway">
    <text evidence="5">Quinol/quinone metabolism; 1,4-dihydroxy-2-naphthoate biosynthesis; 1,4-dihydroxy-2-naphthoate from chorismate: step 5/7.</text>
</comment>
<keyword evidence="1 5" id="KW-0474">Menaquinone biosynthesis</keyword>
<dbReference type="InterPro" id="IPR020845">
    <property type="entry name" value="AMP-binding_CS"/>
</dbReference>
<dbReference type="Gene3D" id="3.40.50.12780">
    <property type="entry name" value="N-terminal domain of ligase-like"/>
    <property type="match status" value="1"/>
</dbReference>
<feature type="compositionally biased region" description="Basic and acidic residues" evidence="6">
    <location>
        <begin position="579"/>
        <end position="616"/>
    </location>
</feature>
<evidence type="ECO:0000259" key="8">
    <source>
        <dbReference type="Pfam" id="PF13193"/>
    </source>
</evidence>
<feature type="compositionally biased region" description="Low complexity" evidence="6">
    <location>
        <begin position="8"/>
        <end position="20"/>
    </location>
</feature>
<dbReference type="SUPFAM" id="SSF56801">
    <property type="entry name" value="Acetyl-CoA synthetase-like"/>
    <property type="match status" value="1"/>
</dbReference>
<sequence length="718" mass="76441">MNGDTADEVTTSDSDTADEATTATNALSGTMRDWLSHRVATTPDQRALIHAPTGDSMTFRELDTLVSETAGQLAALGLRPGDHLGVVLEPAIEYVRLVHAASRLGVTLVPCSERLTPSELGRNLELADVTALVCGESTESTAVEATTDIPVVSVDEPRWEGVINLSSIAPKAITPVQWDLSDTMLLLFTSGTTGTPKAVRLTMGNVLANAVASSFRLGLSQGDRWLVTLSLHHMGGIGPILRSPLYGSTIVLREGFDAGGAADDIGKYDVTGVSLVPTMLKRMLDSRGTLSDSLRVVLLGGAPASEELIERCRNYSVPVYPTYGMTETASQIATARPREAFSSVGTVGRPLFFTGLDIVDDDGTPVEPGSAGEIVVSGLTVSPGYYSNREATADAFTDAGLRTGDIGYRDDDGLLYVLNRTDDRIVTGGENVDPGEVVEVLRQYPAIEDAVVLGIPDPEWGERVSALVVLSDPDLRLDRSSLDAFCRERLAGFKIPRLVEPADELPRTVSGTIDREAVREQLEAALPVTEAEPTQTAVDSDSDGTPPDEPPVVDDAESDDEHDGDSDAEGDTDSDDEGDTKSDVEEDTKSDVEEDTKSNVEEDTKSNVEEDTKSNVEEDTDSDTEGDELPDSTPVEGTGETTDEVAEIGDDGPADDTEERPDDEGAENLASDGEPDEATTEDARDDADELDDEFEFGEPPVEEQDADVDPDGDSPDDA</sequence>
<accession>A0A6A8G2L2</accession>
<evidence type="ECO:0000256" key="2">
    <source>
        <dbReference type="ARBA" id="ARBA00022598"/>
    </source>
</evidence>
<dbReference type="InterPro" id="IPR045851">
    <property type="entry name" value="AMP-bd_C_sf"/>
</dbReference>
<keyword evidence="10" id="KW-1185">Reference proteome</keyword>
<protein>
    <recommendedName>
        <fullName evidence="5">2-succinylbenzoate--CoA ligase</fullName>
        <ecNumber evidence="5">6.2.1.26</ecNumber>
    </recommendedName>
    <alternativeName>
        <fullName evidence="5">o-succinylbenzoyl-CoA synthetase</fullName>
        <shortName evidence="5">OSB-CoA synthetase</shortName>
    </alternativeName>
</protein>
<dbReference type="GO" id="GO:0009234">
    <property type="term" value="P:menaquinone biosynthetic process"/>
    <property type="evidence" value="ECO:0007669"/>
    <property type="project" value="UniProtKB-UniRule"/>
</dbReference>